<dbReference type="Pfam" id="PF11399">
    <property type="entry name" value="DUF3192"/>
    <property type="match status" value="1"/>
</dbReference>
<dbReference type="RefSeq" id="WP_163083366.1">
    <property type="nucleotide sequence ID" value="NZ_JAAAWN010000001.1"/>
</dbReference>
<dbReference type="EMBL" id="JAAAWN010000001">
    <property type="protein sequence ID" value="NDV89772.1"/>
    <property type="molecule type" value="Genomic_DNA"/>
</dbReference>
<organism evidence="2 3">
    <name type="scientific">Alteromonas profundi</name>
    <dbReference type="NCBI Taxonomy" id="2696062"/>
    <lineage>
        <taxon>Bacteria</taxon>
        <taxon>Pseudomonadati</taxon>
        <taxon>Pseudomonadota</taxon>
        <taxon>Gammaproteobacteria</taxon>
        <taxon>Alteromonadales</taxon>
        <taxon>Alteromonadaceae</taxon>
        <taxon>Alteromonas/Salinimonas group</taxon>
        <taxon>Alteromonas</taxon>
    </lineage>
</organism>
<reference evidence="2 3" key="1">
    <citation type="submission" date="2020-01" db="EMBL/GenBank/DDBJ databases">
        <authorList>
            <person name="Chen J."/>
            <person name="Zhu S."/>
            <person name="Yang J."/>
        </authorList>
    </citation>
    <scope>NUCLEOTIDE SEQUENCE [LARGE SCALE GENOMIC DNA]</scope>
    <source>
        <strain evidence="2 3">345S023</strain>
    </source>
</reference>
<dbReference type="PROSITE" id="PS51257">
    <property type="entry name" value="PROKAR_LIPOPROTEIN"/>
    <property type="match status" value="1"/>
</dbReference>
<gene>
    <name evidence="2" type="ORF">GTH32_00990</name>
</gene>
<accession>A0A7X5LI41</accession>
<keyword evidence="1" id="KW-0732">Signal</keyword>
<sequence>MKAILLFALVASTVLLSGCVVSVGGGSDSHYGGDWEDREYNNRQHIANLNKGESYEGVLRKMGVADFNELYEKQDGTYRVLYYRTQKTMSDGITTKDECTPLVFKQGELAGWGDSAYRMIH</sequence>
<dbReference type="InterPro" id="IPR021534">
    <property type="entry name" value="DUF3192"/>
</dbReference>
<feature type="signal peptide" evidence="1">
    <location>
        <begin position="1"/>
        <end position="17"/>
    </location>
</feature>
<dbReference type="AlphaFoldDB" id="A0A7X5LI41"/>
<keyword evidence="3" id="KW-1185">Reference proteome</keyword>
<evidence type="ECO:0000313" key="3">
    <source>
        <dbReference type="Proteomes" id="UP000470213"/>
    </source>
</evidence>
<protein>
    <submittedName>
        <fullName evidence="2">DUF3192 domain-containing protein</fullName>
    </submittedName>
</protein>
<comment type="caution">
    <text evidence="2">The sequence shown here is derived from an EMBL/GenBank/DDBJ whole genome shotgun (WGS) entry which is preliminary data.</text>
</comment>
<feature type="chain" id="PRO_5030967294" evidence="1">
    <location>
        <begin position="18"/>
        <end position="121"/>
    </location>
</feature>
<evidence type="ECO:0000256" key="1">
    <source>
        <dbReference type="SAM" id="SignalP"/>
    </source>
</evidence>
<proteinExistence type="predicted"/>
<name>A0A7X5LI41_9ALTE</name>
<evidence type="ECO:0000313" key="2">
    <source>
        <dbReference type="EMBL" id="NDV89772.1"/>
    </source>
</evidence>
<dbReference type="Proteomes" id="UP000470213">
    <property type="component" value="Unassembled WGS sequence"/>
</dbReference>